<comment type="caution">
    <text evidence="1">The sequence shown here is derived from an EMBL/GenBank/DDBJ whole genome shotgun (WGS) entry which is preliminary data.</text>
</comment>
<reference evidence="1 2" key="1">
    <citation type="submission" date="2016-05" db="EMBL/GenBank/DDBJ databases">
        <authorList>
            <person name="Lavstsen T."/>
            <person name="Jespersen J.S."/>
        </authorList>
    </citation>
    <scope>NUCLEOTIDE SEQUENCE [LARGE SCALE GENOMIC DNA]</scope>
    <source>
        <strain evidence="1 2">B7-9</strain>
    </source>
</reference>
<organism evidence="1 2">
    <name type="scientific">Candidatus Chloroploca asiatica</name>
    <dbReference type="NCBI Taxonomy" id="1506545"/>
    <lineage>
        <taxon>Bacteria</taxon>
        <taxon>Bacillati</taxon>
        <taxon>Chloroflexota</taxon>
        <taxon>Chloroflexia</taxon>
        <taxon>Chloroflexales</taxon>
        <taxon>Chloroflexineae</taxon>
        <taxon>Oscillochloridaceae</taxon>
        <taxon>Candidatus Chloroploca</taxon>
    </lineage>
</organism>
<keyword evidence="2" id="KW-1185">Reference proteome</keyword>
<accession>A0A2H3KKU7</accession>
<evidence type="ECO:0000313" key="1">
    <source>
        <dbReference type="EMBL" id="PDV98567.1"/>
    </source>
</evidence>
<dbReference type="AlphaFoldDB" id="A0A2H3KKU7"/>
<evidence type="ECO:0000313" key="2">
    <source>
        <dbReference type="Proteomes" id="UP000220922"/>
    </source>
</evidence>
<dbReference type="EMBL" id="LYXE01000092">
    <property type="protein sequence ID" value="PDV98567.1"/>
    <property type="molecule type" value="Genomic_DNA"/>
</dbReference>
<protein>
    <submittedName>
        <fullName evidence="1">Uncharacterized protein</fullName>
    </submittedName>
</protein>
<dbReference type="Proteomes" id="UP000220922">
    <property type="component" value="Unassembled WGS sequence"/>
</dbReference>
<name>A0A2H3KKU7_9CHLR</name>
<sequence>MALRFGRSVVDWRRKHESEQSHSNDVAPKYAVVFPNDAVSTLRNIIAPDYRLEHFAECAVSG</sequence>
<gene>
    <name evidence="1" type="ORF">A9Q02_14805</name>
</gene>
<proteinExistence type="predicted"/>